<protein>
    <recommendedName>
        <fullName evidence="11">Cytochrome P450</fullName>
    </recommendedName>
</protein>
<comment type="similarity">
    <text evidence="2">Belongs to the cytochrome P450 family.</text>
</comment>
<reference evidence="9" key="5">
    <citation type="journal article" date="2021" name="G3 (Bethesda)">
        <title>Aegilops tauschii genome assembly Aet v5.0 features greater sequence contiguity and improved annotation.</title>
        <authorList>
            <person name="Wang L."/>
            <person name="Zhu T."/>
            <person name="Rodriguez J.C."/>
            <person name="Deal K.R."/>
            <person name="Dubcovsky J."/>
            <person name="McGuire P.E."/>
            <person name="Lux T."/>
            <person name="Spannagl M."/>
            <person name="Mayer K.F.X."/>
            <person name="Baldrich P."/>
            <person name="Meyers B.C."/>
            <person name="Huo N."/>
            <person name="Gu Y.Q."/>
            <person name="Zhou H."/>
            <person name="Devos K.M."/>
            <person name="Bennetzen J.L."/>
            <person name="Unver T."/>
            <person name="Budak H."/>
            <person name="Gulick P.J."/>
            <person name="Galiba G."/>
            <person name="Kalapos B."/>
            <person name="Nelson D.R."/>
            <person name="Li P."/>
            <person name="You F.M."/>
            <person name="Luo M.C."/>
            <person name="Dvorak J."/>
        </authorList>
    </citation>
    <scope>NUCLEOTIDE SEQUENCE [LARGE SCALE GENOMIC DNA]</scope>
    <source>
        <strain evidence="9">cv. AL8/78</strain>
    </source>
</reference>
<keyword evidence="8" id="KW-1133">Transmembrane helix</keyword>
<evidence type="ECO:0000256" key="8">
    <source>
        <dbReference type="SAM" id="Phobius"/>
    </source>
</evidence>
<dbReference type="Gramene" id="AET7Gv20667600.6">
    <property type="protein sequence ID" value="AET7Gv20667600.6"/>
    <property type="gene ID" value="AET7Gv20667600"/>
</dbReference>
<reference evidence="10" key="2">
    <citation type="journal article" date="2017" name="Nat. Plants">
        <title>The Aegilops tauschii genome reveals multiple impacts of transposons.</title>
        <authorList>
            <person name="Zhao G."/>
            <person name="Zou C."/>
            <person name="Li K."/>
            <person name="Wang K."/>
            <person name="Li T."/>
            <person name="Gao L."/>
            <person name="Zhang X."/>
            <person name="Wang H."/>
            <person name="Yang Z."/>
            <person name="Liu X."/>
            <person name="Jiang W."/>
            <person name="Mao L."/>
            <person name="Kong X."/>
            <person name="Jiao Y."/>
            <person name="Jia J."/>
        </authorList>
    </citation>
    <scope>NUCLEOTIDE SEQUENCE [LARGE SCALE GENOMIC DNA]</scope>
    <source>
        <strain evidence="10">cv. AL8/78</strain>
    </source>
</reference>
<dbReference type="GO" id="GO:0016705">
    <property type="term" value="F:oxidoreductase activity, acting on paired donors, with incorporation or reduction of molecular oxygen"/>
    <property type="evidence" value="ECO:0007669"/>
    <property type="project" value="InterPro"/>
</dbReference>
<keyword evidence="10" id="KW-1185">Reference proteome</keyword>
<accession>A0A453RQQ1</accession>
<evidence type="ECO:0000256" key="4">
    <source>
        <dbReference type="ARBA" id="ARBA00022723"/>
    </source>
</evidence>
<dbReference type="InterPro" id="IPR001128">
    <property type="entry name" value="Cyt_P450"/>
</dbReference>
<evidence type="ECO:0000313" key="10">
    <source>
        <dbReference type="Proteomes" id="UP000015105"/>
    </source>
</evidence>
<keyword evidence="7" id="KW-0503">Monooxygenase</keyword>
<dbReference type="GO" id="GO:0005506">
    <property type="term" value="F:iron ion binding"/>
    <property type="evidence" value="ECO:0007669"/>
    <property type="project" value="InterPro"/>
</dbReference>
<dbReference type="Gene3D" id="1.10.630.10">
    <property type="entry name" value="Cytochrome P450"/>
    <property type="match status" value="1"/>
</dbReference>
<dbReference type="AlphaFoldDB" id="A0A453RQQ1"/>
<name>A0A453RQQ1_AEGTS</name>
<dbReference type="GO" id="GO:0020037">
    <property type="term" value="F:heme binding"/>
    <property type="evidence" value="ECO:0007669"/>
    <property type="project" value="InterPro"/>
</dbReference>
<dbReference type="InterPro" id="IPR036396">
    <property type="entry name" value="Cyt_P450_sf"/>
</dbReference>
<keyword evidence="4" id="KW-0479">Metal-binding</keyword>
<comment type="cofactor">
    <cofactor evidence="1">
        <name>heme</name>
        <dbReference type="ChEBI" id="CHEBI:30413"/>
    </cofactor>
</comment>
<evidence type="ECO:0000256" key="7">
    <source>
        <dbReference type="ARBA" id="ARBA00023033"/>
    </source>
</evidence>
<reference evidence="10" key="1">
    <citation type="journal article" date="2014" name="Science">
        <title>Ancient hybridizations among the ancestral genomes of bread wheat.</title>
        <authorList>
            <consortium name="International Wheat Genome Sequencing Consortium,"/>
            <person name="Marcussen T."/>
            <person name="Sandve S.R."/>
            <person name="Heier L."/>
            <person name="Spannagl M."/>
            <person name="Pfeifer M."/>
            <person name="Jakobsen K.S."/>
            <person name="Wulff B.B."/>
            <person name="Steuernagel B."/>
            <person name="Mayer K.F."/>
            <person name="Olsen O.A."/>
        </authorList>
    </citation>
    <scope>NUCLEOTIDE SEQUENCE [LARGE SCALE GENOMIC DNA]</scope>
    <source>
        <strain evidence="10">cv. AL8/78</strain>
    </source>
</reference>
<sequence length="321" mass="35229">SRLCKLQANKLPAMEGWLSLCFIAGSTLLAIWFLELSRRNPNKKLPPGPWTLPIVGSLLHVVGAFPHRTIAELSRRHGPLMHLRLGEVATMVVSSAEVAALVLKTNDLTFADRPRTVTQNIFGSGGKDIAFAPYGAAWRQMRKVCVMEILGSKQARRMERIRTEEVGSLLRSIVSASAVGGAGATVNVSEKVAMLSNDVVSRAVFGGKVAQRDEYIRELGEAMELVTGFCLVDIFPSSRLVRWLSSVERRMRRSYGRMQSIIADILDERKAARAAGDGSCSTDDEDLLEVLLRLQAEDSLEFPLTTEIIGAVMFVSTLLSE</sequence>
<evidence type="ECO:0000313" key="9">
    <source>
        <dbReference type="EnsemblPlants" id="AET7Gv20667600.6"/>
    </source>
</evidence>
<proteinExistence type="inferred from homology"/>
<evidence type="ECO:0008006" key="11">
    <source>
        <dbReference type="Google" id="ProtNLM"/>
    </source>
</evidence>
<evidence type="ECO:0000256" key="5">
    <source>
        <dbReference type="ARBA" id="ARBA00023002"/>
    </source>
</evidence>
<dbReference type="SUPFAM" id="SSF48264">
    <property type="entry name" value="Cytochrome P450"/>
    <property type="match status" value="1"/>
</dbReference>
<keyword evidence="6" id="KW-0408">Iron</keyword>
<organism evidence="9 10">
    <name type="scientific">Aegilops tauschii subsp. strangulata</name>
    <name type="common">Goatgrass</name>
    <dbReference type="NCBI Taxonomy" id="200361"/>
    <lineage>
        <taxon>Eukaryota</taxon>
        <taxon>Viridiplantae</taxon>
        <taxon>Streptophyta</taxon>
        <taxon>Embryophyta</taxon>
        <taxon>Tracheophyta</taxon>
        <taxon>Spermatophyta</taxon>
        <taxon>Magnoliopsida</taxon>
        <taxon>Liliopsida</taxon>
        <taxon>Poales</taxon>
        <taxon>Poaceae</taxon>
        <taxon>BOP clade</taxon>
        <taxon>Pooideae</taxon>
        <taxon>Triticodae</taxon>
        <taxon>Triticeae</taxon>
        <taxon>Triticinae</taxon>
        <taxon>Aegilops</taxon>
    </lineage>
</organism>
<keyword evidence="8" id="KW-0472">Membrane</keyword>
<dbReference type="PANTHER" id="PTHR47955">
    <property type="entry name" value="CYTOCHROME P450 FAMILY 71 PROTEIN"/>
    <property type="match status" value="1"/>
</dbReference>
<dbReference type="Proteomes" id="UP000015105">
    <property type="component" value="Chromosome 7D"/>
</dbReference>
<evidence type="ECO:0000256" key="3">
    <source>
        <dbReference type="ARBA" id="ARBA00022617"/>
    </source>
</evidence>
<reference evidence="9" key="4">
    <citation type="submission" date="2019-03" db="UniProtKB">
        <authorList>
            <consortium name="EnsemblPlants"/>
        </authorList>
    </citation>
    <scope>IDENTIFICATION</scope>
</reference>
<dbReference type="EnsemblPlants" id="AET7Gv20667600.6">
    <property type="protein sequence ID" value="AET7Gv20667600.6"/>
    <property type="gene ID" value="AET7Gv20667600"/>
</dbReference>
<dbReference type="GO" id="GO:0004497">
    <property type="term" value="F:monooxygenase activity"/>
    <property type="evidence" value="ECO:0007669"/>
    <property type="project" value="UniProtKB-KW"/>
</dbReference>
<keyword evidence="8" id="KW-0812">Transmembrane</keyword>
<keyword evidence="3" id="KW-0349">Heme</keyword>
<evidence type="ECO:0000256" key="6">
    <source>
        <dbReference type="ARBA" id="ARBA00023004"/>
    </source>
</evidence>
<evidence type="ECO:0000256" key="2">
    <source>
        <dbReference type="ARBA" id="ARBA00010617"/>
    </source>
</evidence>
<dbReference type="Pfam" id="PF00067">
    <property type="entry name" value="p450"/>
    <property type="match status" value="1"/>
</dbReference>
<dbReference type="PANTHER" id="PTHR47955:SF19">
    <property type="entry name" value="CYTOCHROME P450 71A9-LIKE ISOFORM X1"/>
    <property type="match status" value="1"/>
</dbReference>
<feature type="transmembrane region" description="Helical" evidence="8">
    <location>
        <begin position="16"/>
        <end position="34"/>
    </location>
</feature>
<reference evidence="9" key="3">
    <citation type="journal article" date="2017" name="Nature">
        <title>Genome sequence of the progenitor of the wheat D genome Aegilops tauschii.</title>
        <authorList>
            <person name="Luo M.C."/>
            <person name="Gu Y.Q."/>
            <person name="Puiu D."/>
            <person name="Wang H."/>
            <person name="Twardziok S.O."/>
            <person name="Deal K.R."/>
            <person name="Huo N."/>
            <person name="Zhu T."/>
            <person name="Wang L."/>
            <person name="Wang Y."/>
            <person name="McGuire P.E."/>
            <person name="Liu S."/>
            <person name="Long H."/>
            <person name="Ramasamy R.K."/>
            <person name="Rodriguez J.C."/>
            <person name="Van S.L."/>
            <person name="Yuan L."/>
            <person name="Wang Z."/>
            <person name="Xia Z."/>
            <person name="Xiao L."/>
            <person name="Anderson O.D."/>
            <person name="Ouyang S."/>
            <person name="Liang Y."/>
            <person name="Zimin A.V."/>
            <person name="Pertea G."/>
            <person name="Qi P."/>
            <person name="Bennetzen J.L."/>
            <person name="Dai X."/>
            <person name="Dawson M.W."/>
            <person name="Muller H.G."/>
            <person name="Kugler K."/>
            <person name="Rivarola-Duarte L."/>
            <person name="Spannagl M."/>
            <person name="Mayer K.F.X."/>
            <person name="Lu F.H."/>
            <person name="Bevan M.W."/>
            <person name="Leroy P."/>
            <person name="Li P."/>
            <person name="You F.M."/>
            <person name="Sun Q."/>
            <person name="Liu Z."/>
            <person name="Lyons E."/>
            <person name="Wicker T."/>
            <person name="Salzberg S.L."/>
            <person name="Devos K.M."/>
            <person name="Dvorak J."/>
        </authorList>
    </citation>
    <scope>NUCLEOTIDE SEQUENCE [LARGE SCALE GENOMIC DNA]</scope>
    <source>
        <strain evidence="9">cv. AL8/78</strain>
    </source>
</reference>
<keyword evidence="5" id="KW-0560">Oxidoreductase</keyword>
<evidence type="ECO:0000256" key="1">
    <source>
        <dbReference type="ARBA" id="ARBA00001971"/>
    </source>
</evidence>